<name>A0ABT7FM65_9CORY</name>
<feature type="domain" description="Fido" evidence="1">
    <location>
        <begin position="9"/>
        <end position="144"/>
    </location>
</feature>
<dbReference type="EMBL" id="JASNUO010000001">
    <property type="protein sequence ID" value="MDK4246676.1"/>
    <property type="molecule type" value="Genomic_DNA"/>
</dbReference>
<protein>
    <submittedName>
        <fullName evidence="2">Type II toxin-antitoxin system death-on-curing family toxin</fullName>
    </submittedName>
</protein>
<gene>
    <name evidence="2" type="ORF">QPX34_01370</name>
</gene>
<organism evidence="2 3">
    <name type="scientific">Corynebacterium accolens</name>
    <dbReference type="NCBI Taxonomy" id="38284"/>
    <lineage>
        <taxon>Bacteria</taxon>
        <taxon>Bacillati</taxon>
        <taxon>Actinomycetota</taxon>
        <taxon>Actinomycetes</taxon>
        <taxon>Mycobacteriales</taxon>
        <taxon>Corynebacteriaceae</taxon>
        <taxon>Corynebacterium</taxon>
    </lineage>
</organism>
<dbReference type="PANTHER" id="PTHR39426:SF1">
    <property type="entry name" value="HOMOLOGY TO DEATH-ON-CURING PROTEIN OF PHAGE P1"/>
    <property type="match status" value="1"/>
</dbReference>
<dbReference type="InterPro" id="IPR036597">
    <property type="entry name" value="Fido-like_dom_sf"/>
</dbReference>
<dbReference type="SUPFAM" id="SSF140931">
    <property type="entry name" value="Fic-like"/>
    <property type="match status" value="1"/>
</dbReference>
<sequence>MPSEKEELTDEEKVADFLVRAACRLNKQCENRVEGDNHVHAYSGYAVDMPSLESAIFAPFQVIMGQERRPGIYDRAAALLVHIAKAHAFHDGNKRTALHLAIFYLRLKGITVHPTPNAEAGADLVTSVTSSEEDLDALVDYVSTTLIKWTTLNRG</sequence>
<dbReference type="NCBIfam" id="TIGR01550">
    <property type="entry name" value="DOC_P1"/>
    <property type="match status" value="1"/>
</dbReference>
<proteinExistence type="predicted"/>
<dbReference type="InterPro" id="IPR053737">
    <property type="entry name" value="Type_II_TA_Toxin"/>
</dbReference>
<dbReference type="PROSITE" id="PS51459">
    <property type="entry name" value="FIDO"/>
    <property type="match status" value="1"/>
</dbReference>
<keyword evidence="3" id="KW-1185">Reference proteome</keyword>
<evidence type="ECO:0000313" key="2">
    <source>
        <dbReference type="EMBL" id="MDK4246676.1"/>
    </source>
</evidence>
<dbReference type="InterPro" id="IPR006440">
    <property type="entry name" value="Doc"/>
</dbReference>
<comment type="caution">
    <text evidence="2">The sequence shown here is derived from an EMBL/GenBank/DDBJ whole genome shotgun (WGS) entry which is preliminary data.</text>
</comment>
<reference evidence="2 3" key="1">
    <citation type="submission" date="2023-05" db="EMBL/GenBank/DDBJ databases">
        <title>Metabolic capabilities are highly conserved among human nasal-associated Corynebacterium species in pangenomic analyses.</title>
        <authorList>
            <person name="Tran T.H."/>
            <person name="Roberts A.Q."/>
            <person name="Escapa I.F."/>
            <person name="Gao W."/>
            <person name="Conlan S."/>
            <person name="Kong H."/>
            <person name="Segre J.A."/>
            <person name="Kelly M.S."/>
            <person name="Lemon K.P."/>
        </authorList>
    </citation>
    <scope>NUCLEOTIDE SEQUENCE [LARGE SCALE GENOMIC DNA]</scope>
    <source>
        <strain evidence="2 3">KPL3802</strain>
    </source>
</reference>
<dbReference type="Proteomes" id="UP001239414">
    <property type="component" value="Unassembled WGS sequence"/>
</dbReference>
<dbReference type="Gene3D" id="1.20.120.1870">
    <property type="entry name" value="Fic/DOC protein, Fido domain"/>
    <property type="match status" value="1"/>
</dbReference>
<dbReference type="InterPro" id="IPR003812">
    <property type="entry name" value="Fido"/>
</dbReference>
<dbReference type="RefSeq" id="WP_284612431.1">
    <property type="nucleotide sequence ID" value="NZ_JASNUO010000001.1"/>
</dbReference>
<dbReference type="PANTHER" id="PTHR39426">
    <property type="entry name" value="HOMOLOGY TO DEATH-ON-CURING PROTEIN OF PHAGE P1"/>
    <property type="match status" value="1"/>
</dbReference>
<accession>A0ABT7FM65</accession>
<evidence type="ECO:0000259" key="1">
    <source>
        <dbReference type="PROSITE" id="PS51459"/>
    </source>
</evidence>
<dbReference type="Pfam" id="PF02661">
    <property type="entry name" value="Fic"/>
    <property type="match status" value="1"/>
</dbReference>
<evidence type="ECO:0000313" key="3">
    <source>
        <dbReference type="Proteomes" id="UP001239414"/>
    </source>
</evidence>